<keyword evidence="12" id="KW-0234">DNA repair</keyword>
<dbReference type="GO" id="GO:0004222">
    <property type="term" value="F:metalloendopeptidase activity"/>
    <property type="evidence" value="ECO:0007669"/>
    <property type="project" value="InterPro"/>
</dbReference>
<organism evidence="18 19">
    <name type="scientific">Gracilariopsis chorda</name>
    <dbReference type="NCBI Taxonomy" id="448386"/>
    <lineage>
        <taxon>Eukaryota</taxon>
        <taxon>Rhodophyta</taxon>
        <taxon>Florideophyceae</taxon>
        <taxon>Rhodymeniophycidae</taxon>
        <taxon>Gracilariales</taxon>
        <taxon>Gracilariaceae</taxon>
        <taxon>Gracilariopsis</taxon>
    </lineage>
</organism>
<dbReference type="InterPro" id="IPR006642">
    <property type="entry name" value="Rad18_UBZ4"/>
</dbReference>
<dbReference type="AlphaFoldDB" id="A0A2V3IM30"/>
<dbReference type="SMART" id="SM00731">
    <property type="entry name" value="SprT"/>
    <property type="match status" value="1"/>
</dbReference>
<feature type="region of interest" description="Disordered" evidence="15">
    <location>
        <begin position="518"/>
        <end position="537"/>
    </location>
</feature>
<comment type="caution">
    <text evidence="18">The sequence shown here is derived from an EMBL/GenBank/DDBJ whole genome shotgun (WGS) entry which is preliminary data.</text>
</comment>
<keyword evidence="9" id="KW-0378">Hydrolase</keyword>
<feature type="compositionally biased region" description="Basic and acidic residues" evidence="15">
    <location>
        <begin position="565"/>
        <end position="583"/>
    </location>
</feature>
<dbReference type="Proteomes" id="UP000247409">
    <property type="component" value="Unassembled WGS sequence"/>
</dbReference>
<dbReference type="GO" id="GO:0031593">
    <property type="term" value="F:polyubiquitin modification-dependent protein binding"/>
    <property type="evidence" value="ECO:0007669"/>
    <property type="project" value="TreeGrafter"/>
</dbReference>
<feature type="domain" description="UBZ4-type" evidence="17">
    <location>
        <begin position="588"/>
        <end position="609"/>
    </location>
</feature>
<evidence type="ECO:0000256" key="13">
    <source>
        <dbReference type="ARBA" id="ARBA00023242"/>
    </source>
</evidence>
<keyword evidence="6" id="KW-0479">Metal-binding</keyword>
<dbReference type="GO" id="GO:0005634">
    <property type="term" value="C:nucleus"/>
    <property type="evidence" value="ECO:0007669"/>
    <property type="project" value="UniProtKB-SubCell"/>
</dbReference>
<reference evidence="18 19" key="1">
    <citation type="journal article" date="2018" name="Mol. Biol. Evol.">
        <title>Analysis of the draft genome of the red seaweed Gracilariopsis chorda provides insights into genome size evolution in Rhodophyta.</title>
        <authorList>
            <person name="Lee J."/>
            <person name="Yang E.C."/>
            <person name="Graf L."/>
            <person name="Yang J.H."/>
            <person name="Qiu H."/>
            <person name="Zel Zion U."/>
            <person name="Chan C.X."/>
            <person name="Stephens T.G."/>
            <person name="Weber A.P.M."/>
            <person name="Boo G.H."/>
            <person name="Boo S.M."/>
            <person name="Kim K.M."/>
            <person name="Shin Y."/>
            <person name="Jung M."/>
            <person name="Lee S.J."/>
            <person name="Yim H.S."/>
            <person name="Lee J.H."/>
            <person name="Bhattacharya D."/>
            <person name="Yoon H.S."/>
        </authorList>
    </citation>
    <scope>NUCLEOTIDE SEQUENCE [LARGE SCALE GENOMIC DNA]</scope>
    <source>
        <strain evidence="18 19">SKKU-2015</strain>
        <tissue evidence="18">Whole body</tissue>
    </source>
</reference>
<feature type="domain" description="SprT-like" evidence="16">
    <location>
        <begin position="62"/>
        <end position="225"/>
    </location>
</feature>
<evidence type="ECO:0000256" key="10">
    <source>
        <dbReference type="ARBA" id="ARBA00022833"/>
    </source>
</evidence>
<dbReference type="InterPro" id="IPR055220">
    <property type="entry name" value="SPRTN_ZBD"/>
</dbReference>
<comment type="similarity">
    <text evidence="3">Belongs to the Spartan family.</text>
</comment>
<dbReference type="GO" id="GO:0003697">
    <property type="term" value="F:single-stranded DNA binding"/>
    <property type="evidence" value="ECO:0007669"/>
    <property type="project" value="InterPro"/>
</dbReference>
<evidence type="ECO:0000256" key="4">
    <source>
        <dbReference type="ARBA" id="ARBA00022454"/>
    </source>
</evidence>
<evidence type="ECO:0000256" key="2">
    <source>
        <dbReference type="ARBA" id="ARBA00004286"/>
    </source>
</evidence>
<dbReference type="SMART" id="SM00734">
    <property type="entry name" value="ZnF_Rad18"/>
    <property type="match status" value="3"/>
</dbReference>
<dbReference type="Pfam" id="PF10263">
    <property type="entry name" value="SprT-like"/>
    <property type="match status" value="1"/>
</dbReference>
<evidence type="ECO:0000256" key="6">
    <source>
        <dbReference type="ARBA" id="ARBA00022723"/>
    </source>
</evidence>
<dbReference type="InterPro" id="IPR044245">
    <property type="entry name" value="Spartan"/>
</dbReference>
<keyword evidence="19" id="KW-1185">Reference proteome</keyword>
<evidence type="ECO:0000313" key="19">
    <source>
        <dbReference type="Proteomes" id="UP000247409"/>
    </source>
</evidence>
<evidence type="ECO:0000256" key="11">
    <source>
        <dbReference type="ARBA" id="ARBA00023049"/>
    </source>
</evidence>
<dbReference type="GO" id="GO:0008270">
    <property type="term" value="F:zinc ion binding"/>
    <property type="evidence" value="ECO:0007669"/>
    <property type="project" value="UniProtKB-KW"/>
</dbReference>
<dbReference type="GO" id="GO:0006508">
    <property type="term" value="P:proteolysis"/>
    <property type="evidence" value="ECO:0007669"/>
    <property type="project" value="UniProtKB-KW"/>
</dbReference>
<comment type="subcellular location">
    <subcellularLocation>
        <location evidence="2">Chromosome</location>
    </subcellularLocation>
    <subcellularLocation>
        <location evidence="1">Nucleus</location>
    </subcellularLocation>
</comment>
<dbReference type="Pfam" id="PF22934">
    <property type="entry name" value="SPRTN_ZBD"/>
    <property type="match status" value="1"/>
</dbReference>
<dbReference type="PANTHER" id="PTHR21220">
    <property type="entry name" value="DNA-DEPENDENT METALLOPROTEASE SPRTN"/>
    <property type="match status" value="1"/>
</dbReference>
<feature type="region of interest" description="Disordered" evidence="15">
    <location>
        <begin position="625"/>
        <end position="646"/>
    </location>
</feature>
<keyword evidence="10" id="KW-0862">Zinc</keyword>
<feature type="compositionally biased region" description="Polar residues" evidence="15">
    <location>
        <begin position="632"/>
        <end position="646"/>
    </location>
</feature>
<accession>A0A2V3IM30</accession>
<feature type="domain" description="UBZ4-type" evidence="17">
    <location>
        <begin position="279"/>
        <end position="302"/>
    </location>
</feature>
<evidence type="ECO:0000256" key="14">
    <source>
        <dbReference type="ARBA" id="ARBA00030396"/>
    </source>
</evidence>
<evidence type="ECO:0000256" key="9">
    <source>
        <dbReference type="ARBA" id="ARBA00022801"/>
    </source>
</evidence>
<evidence type="ECO:0000256" key="8">
    <source>
        <dbReference type="ARBA" id="ARBA00022771"/>
    </source>
</evidence>
<keyword evidence="13" id="KW-0539">Nucleus</keyword>
<keyword evidence="8" id="KW-0863">Zinc-finger</keyword>
<keyword evidence="11" id="KW-0482">Metalloprotease</keyword>
<sequence>MLRNGPKNIADDTVIIIDDDEAEQIQPVRVRREPPRKDFLSPSIASIPHAGITEEDLVDPCPDVHALFQQYNRKHFSNGITHTYVEYSQRMKLCAGTCTFQRTGCRIALSEPLLKLRPISDLKSTLLHEMIHAFLFLTQGAKRDGPDGHGPMFMAHANRINSNERGVYITPYHTFNEEVDLYRVHHWRCDGCGRLIKRSMNRAPAPTDPWWPSHSQKCKGVFVKIAGPEKKKAKTKRAPKFGAIAVDSNSRHKSTAKGVMKTFRIDQMMTKASAKKKGRMDCPVCSVRVDKELLSNHLETCIPPDAFTQVDAATRSSNEEIDIVISNTEDRISPNVSGNKRKEMDTMAIPESTTPRTEQLRRSSGSSTKNPSKRFKTETEVLMESVIDVDALVDIAMHPSEKTFKDLAAAFDFNTFSAEEASKRADATDLQPALESILKEEGPVEWEKRAKAKLSALLGFQDSNEPFSFFSAAKQLKMQQAQLFESIRRDAVVTEEGDMYLSRKAEELLKFPLSSNAAEAPNGNARKKDPVPAKQGTCIVPKPVWQSEKRTTPNLIQPVVSGPTERQEIHNQGDARRERNEISTDRSKCPICDRIVSSFKFDAHVHTCLTESNIPSVLADIEEEEERESVINRGSRNNPKNNTSSINASSLTNCPLCDIQMHRDKLESHVSSCLRSSGLLEDL</sequence>
<name>A0A2V3IM30_9FLOR</name>
<dbReference type="GO" id="GO:0005694">
    <property type="term" value="C:chromosome"/>
    <property type="evidence" value="ECO:0007669"/>
    <property type="project" value="UniProtKB-SubCell"/>
</dbReference>
<evidence type="ECO:0000256" key="5">
    <source>
        <dbReference type="ARBA" id="ARBA00022670"/>
    </source>
</evidence>
<evidence type="ECO:0000256" key="1">
    <source>
        <dbReference type="ARBA" id="ARBA00004123"/>
    </source>
</evidence>
<feature type="compositionally biased region" description="Polar residues" evidence="15">
    <location>
        <begin position="351"/>
        <end position="370"/>
    </location>
</feature>
<dbReference type="OrthoDB" id="5236983at2759"/>
<proteinExistence type="inferred from homology"/>
<dbReference type="STRING" id="448386.A0A2V3IM30"/>
<keyword evidence="5" id="KW-0645">Protease</keyword>
<keyword evidence="4" id="KW-0158">Chromosome</keyword>
<evidence type="ECO:0000256" key="15">
    <source>
        <dbReference type="SAM" id="MobiDB-lite"/>
    </source>
</evidence>
<feature type="domain" description="UBZ4-type" evidence="17">
    <location>
        <begin position="651"/>
        <end position="674"/>
    </location>
</feature>
<evidence type="ECO:0000313" key="18">
    <source>
        <dbReference type="EMBL" id="PXF43136.1"/>
    </source>
</evidence>
<evidence type="ECO:0000256" key="7">
    <source>
        <dbReference type="ARBA" id="ARBA00022763"/>
    </source>
</evidence>
<keyword evidence="7" id="KW-0227">DNA damage</keyword>
<evidence type="ECO:0000256" key="3">
    <source>
        <dbReference type="ARBA" id="ARBA00010724"/>
    </source>
</evidence>
<dbReference type="InterPro" id="IPR006640">
    <property type="entry name" value="SprT-like_domain"/>
</dbReference>
<gene>
    <name evidence="18" type="ORF">BWQ96_07080</name>
</gene>
<protein>
    <recommendedName>
        <fullName evidence="14">Protein with SprT-like domain at the N terminus</fullName>
    </recommendedName>
</protein>
<dbReference type="EMBL" id="NBIV01000135">
    <property type="protein sequence ID" value="PXF43136.1"/>
    <property type="molecule type" value="Genomic_DNA"/>
</dbReference>
<dbReference type="GO" id="GO:0006281">
    <property type="term" value="P:DNA repair"/>
    <property type="evidence" value="ECO:0007669"/>
    <property type="project" value="UniProtKB-KW"/>
</dbReference>
<evidence type="ECO:0000256" key="12">
    <source>
        <dbReference type="ARBA" id="ARBA00023204"/>
    </source>
</evidence>
<feature type="region of interest" description="Disordered" evidence="15">
    <location>
        <begin position="555"/>
        <end position="583"/>
    </location>
</feature>
<evidence type="ECO:0000259" key="16">
    <source>
        <dbReference type="SMART" id="SM00731"/>
    </source>
</evidence>
<evidence type="ECO:0000259" key="17">
    <source>
        <dbReference type="SMART" id="SM00734"/>
    </source>
</evidence>
<feature type="region of interest" description="Disordered" evidence="15">
    <location>
        <begin position="332"/>
        <end position="375"/>
    </location>
</feature>
<dbReference type="PANTHER" id="PTHR21220:SF0">
    <property type="entry name" value="DNA-DEPENDENT METALLOPROTEASE SPRTN"/>
    <property type="match status" value="1"/>
</dbReference>